<dbReference type="SUPFAM" id="SSF52777">
    <property type="entry name" value="CoA-dependent acyltransferases"/>
    <property type="match status" value="2"/>
</dbReference>
<dbReference type="Proteomes" id="UP000199375">
    <property type="component" value="Unassembled WGS sequence"/>
</dbReference>
<gene>
    <name evidence="2" type="ORF">GA0070558_12537</name>
</gene>
<evidence type="ECO:0000259" key="1">
    <source>
        <dbReference type="Pfam" id="PF00668"/>
    </source>
</evidence>
<sequence>MSEAARPLSRSQFFWIFQMLEAPPAQRHQYVTTRLVALPPGRRTADVTAAVREVVARHGVLRTRIAHRPGSGMTGVVDPATDMDVPVRRLEDCGYVGVTGLVDDLSHRAADIEGCWPIQASVLTLDDQPRYLAVAIHRHAADQEALAVLEGEFGHLLGARHGDTGPVLPAAGTAEERLAHEADPARGTQRRQAREHWARLLRGAPTVSFPYHAEPGGSGTVRTLTLTSPALGLVLPTVARRCGQAASAVVLTVASMVLRCYTGSSIRWSLVADKGARPGAGPVVETRLQPVVVDVDLPLGAPFPAAVAVTASAMLTAQRFADYDYCEFLDDRAALWGSRGGVTQVDAYYHAMTVAAGDGYTGRVRRVSAGVRARTTIEWGAVESAKRGLELSAADSADGCVLALLAERRVLDDAAMLTVLRRVESLLCDVAAGADPTIDEVAAGLPGDWPRPPEGCFARAGVWADPDLMRELWLTDPRVRTAHVGPAGDGTPRLVASLEVTADLPDPLRPLLPYWDHPGVVRPDEVVVHRLPPDASAAAPPEPVRRPQVVALLAAVRQVTADPAVGPEASFRDQGGRAALVPSIQRCLELAGWTGLRGRALLGPQPLEQLAGALEALPAAHHREPLDAR</sequence>
<reference evidence="2 3" key="1">
    <citation type="submission" date="2016-06" db="EMBL/GenBank/DDBJ databases">
        <authorList>
            <person name="Kjaerup R.B."/>
            <person name="Dalgaard T.S."/>
            <person name="Juul-Madsen H.R."/>
        </authorList>
    </citation>
    <scope>NUCLEOTIDE SEQUENCE [LARGE SCALE GENOMIC DNA]</scope>
    <source>
        <strain evidence="2 3">DSM 45626</strain>
    </source>
</reference>
<proteinExistence type="predicted"/>
<dbReference type="Gene3D" id="3.30.559.30">
    <property type="entry name" value="Nonribosomal peptide synthetase, condensation domain"/>
    <property type="match status" value="1"/>
</dbReference>
<dbReference type="Gene3D" id="3.30.559.10">
    <property type="entry name" value="Chloramphenicol acetyltransferase-like domain"/>
    <property type="match status" value="1"/>
</dbReference>
<dbReference type="EMBL" id="FMCW01000025">
    <property type="protein sequence ID" value="SCF07628.1"/>
    <property type="molecule type" value="Genomic_DNA"/>
</dbReference>
<dbReference type="Pfam" id="PF00668">
    <property type="entry name" value="Condensation"/>
    <property type="match status" value="1"/>
</dbReference>
<dbReference type="GO" id="GO:0003824">
    <property type="term" value="F:catalytic activity"/>
    <property type="evidence" value="ECO:0007669"/>
    <property type="project" value="InterPro"/>
</dbReference>
<dbReference type="InterPro" id="IPR001242">
    <property type="entry name" value="Condensation_dom"/>
</dbReference>
<name>A0A1C4XGG9_9ACTN</name>
<dbReference type="AlphaFoldDB" id="A0A1C4XGG9"/>
<feature type="domain" description="Condensation" evidence="1">
    <location>
        <begin position="7"/>
        <end position="264"/>
    </location>
</feature>
<dbReference type="GO" id="GO:0008610">
    <property type="term" value="P:lipid biosynthetic process"/>
    <property type="evidence" value="ECO:0007669"/>
    <property type="project" value="UniProtKB-ARBA"/>
</dbReference>
<evidence type="ECO:0000313" key="3">
    <source>
        <dbReference type="Proteomes" id="UP000199375"/>
    </source>
</evidence>
<dbReference type="InterPro" id="IPR023213">
    <property type="entry name" value="CAT-like_dom_sf"/>
</dbReference>
<dbReference type="RefSeq" id="WP_091283737.1">
    <property type="nucleotide sequence ID" value="NZ_FMCW01000025.1"/>
</dbReference>
<evidence type="ECO:0000313" key="2">
    <source>
        <dbReference type="EMBL" id="SCF07628.1"/>
    </source>
</evidence>
<accession>A0A1C4XGG9</accession>
<protein>
    <submittedName>
        <fullName evidence="2">Condensation domain-containing protein</fullName>
    </submittedName>
</protein>
<organism evidence="2 3">
    <name type="scientific">Micromonospora haikouensis</name>
    <dbReference type="NCBI Taxonomy" id="686309"/>
    <lineage>
        <taxon>Bacteria</taxon>
        <taxon>Bacillati</taxon>
        <taxon>Actinomycetota</taxon>
        <taxon>Actinomycetes</taxon>
        <taxon>Micromonosporales</taxon>
        <taxon>Micromonosporaceae</taxon>
        <taxon>Micromonospora</taxon>
    </lineage>
</organism>